<reference evidence="1" key="1">
    <citation type="submission" date="2021-02" db="EMBL/GenBank/DDBJ databases">
        <authorList>
            <person name="Nowell W R."/>
        </authorList>
    </citation>
    <scope>NUCLEOTIDE SEQUENCE</scope>
</reference>
<accession>A0A814JRX4</accession>
<dbReference type="Proteomes" id="UP000663852">
    <property type="component" value="Unassembled WGS sequence"/>
</dbReference>
<organism evidence="1 2">
    <name type="scientific">Adineta ricciae</name>
    <name type="common">Rotifer</name>
    <dbReference type="NCBI Taxonomy" id="249248"/>
    <lineage>
        <taxon>Eukaryota</taxon>
        <taxon>Metazoa</taxon>
        <taxon>Spiralia</taxon>
        <taxon>Gnathifera</taxon>
        <taxon>Rotifera</taxon>
        <taxon>Eurotatoria</taxon>
        <taxon>Bdelloidea</taxon>
        <taxon>Adinetida</taxon>
        <taxon>Adinetidae</taxon>
        <taxon>Adineta</taxon>
    </lineage>
</organism>
<dbReference type="EMBL" id="CAJNOJ010000075">
    <property type="protein sequence ID" value="CAF1042906.1"/>
    <property type="molecule type" value="Genomic_DNA"/>
</dbReference>
<dbReference type="SUPFAM" id="SSF52047">
    <property type="entry name" value="RNI-like"/>
    <property type="match status" value="1"/>
</dbReference>
<name>A0A814JRX4_ADIRI</name>
<protein>
    <submittedName>
        <fullName evidence="1">Uncharacterized protein</fullName>
    </submittedName>
</protein>
<evidence type="ECO:0000313" key="1">
    <source>
        <dbReference type="EMBL" id="CAF1042906.1"/>
    </source>
</evidence>
<evidence type="ECO:0000313" key="2">
    <source>
        <dbReference type="Proteomes" id="UP000663852"/>
    </source>
</evidence>
<comment type="caution">
    <text evidence="1">The sequence shown here is derived from an EMBL/GenBank/DDBJ whole genome shotgun (WGS) entry which is preliminary data.</text>
</comment>
<gene>
    <name evidence="1" type="ORF">EDS130_LOCUS17019</name>
</gene>
<sequence>MSPLTDLFSLPNELFLSDIFTHFDSVDLIKLFNSIENRRLKCLVWASLQTRMSIDLARVELSNQWLTSNLSFLPSGNQTIAVRIDNTQLNETLAAVIVKVFPKLTRVEVIMLQERPQKEFFLILSRVNLDSLTLSSIANDQNEMLIYVCNSQCTLRYLTITEDNNPIHTPLEELFYHYNYRLTCLSVAVIDLGVAASLMCHVPVLEKLVLRLPQRRRCTAGHPREYRDEDHRSSQWSNRLQLLSIIAPRAYTRITSSFYDFVRRFGSSLERLSFYLTPQALERELLEQLPRLTRLDFCIHTGPTYPHESDARRLFDQWSVNQRHVISIYHSPGRFHTRFTLPFVFDRLEIVDASFLDFHSNLPMADDSLRLPTVRHISFLCSTRKIFTNTLLEKIHHTCPRVHSIHLTNAGPPLCLSITLAKLDLLPSFTFQMVTQLEIDHSSTSLPTLRRMFELFPRVEHLVISYKFVESWRIVQPLCELPKSVRRFTVQLKYDKGRTNIDQWQTCLPFSVELHSYISKN</sequence>
<proteinExistence type="predicted"/>
<dbReference type="AlphaFoldDB" id="A0A814JRX4"/>